<dbReference type="Proteomes" id="UP000241818">
    <property type="component" value="Unassembled WGS sequence"/>
</dbReference>
<dbReference type="AlphaFoldDB" id="A0A2T3BCN8"/>
<reference evidence="1 2" key="1">
    <citation type="journal article" date="2018" name="New Phytol.">
        <title>Comparative genomics and transcriptomics depict ericoid mycorrhizal fungi as versatile saprotrophs and plant mutualists.</title>
        <authorList>
            <person name="Martino E."/>
            <person name="Morin E."/>
            <person name="Grelet G.A."/>
            <person name="Kuo A."/>
            <person name="Kohler A."/>
            <person name="Daghino S."/>
            <person name="Barry K.W."/>
            <person name="Cichocki N."/>
            <person name="Clum A."/>
            <person name="Dockter R.B."/>
            <person name="Hainaut M."/>
            <person name="Kuo R.C."/>
            <person name="LaButti K."/>
            <person name="Lindahl B.D."/>
            <person name="Lindquist E.A."/>
            <person name="Lipzen A."/>
            <person name="Khouja H.R."/>
            <person name="Magnuson J."/>
            <person name="Murat C."/>
            <person name="Ohm R.A."/>
            <person name="Singer S.W."/>
            <person name="Spatafora J.W."/>
            <person name="Wang M."/>
            <person name="Veneault-Fourrey C."/>
            <person name="Henrissat B."/>
            <person name="Grigoriev I.V."/>
            <person name="Martin F.M."/>
            <person name="Perotto S."/>
        </authorList>
    </citation>
    <scope>NUCLEOTIDE SEQUENCE [LARGE SCALE GENOMIC DNA]</scope>
    <source>
        <strain evidence="1 2">ATCC 22711</strain>
    </source>
</reference>
<dbReference type="InParanoid" id="A0A2T3BCN8"/>
<proteinExistence type="predicted"/>
<dbReference type="RefSeq" id="XP_024724628.1">
    <property type="nucleotide sequence ID" value="XM_024863160.1"/>
</dbReference>
<evidence type="ECO:0000313" key="2">
    <source>
        <dbReference type="Proteomes" id="UP000241818"/>
    </source>
</evidence>
<gene>
    <name evidence="1" type="ORF">M430DRAFT_149760</name>
</gene>
<keyword evidence="2" id="KW-1185">Reference proteome</keyword>
<organism evidence="1 2">
    <name type="scientific">Amorphotheca resinae ATCC 22711</name>
    <dbReference type="NCBI Taxonomy" id="857342"/>
    <lineage>
        <taxon>Eukaryota</taxon>
        <taxon>Fungi</taxon>
        <taxon>Dikarya</taxon>
        <taxon>Ascomycota</taxon>
        <taxon>Pezizomycotina</taxon>
        <taxon>Leotiomycetes</taxon>
        <taxon>Helotiales</taxon>
        <taxon>Amorphothecaceae</taxon>
        <taxon>Amorphotheca</taxon>
    </lineage>
</organism>
<dbReference type="EMBL" id="KZ679006">
    <property type="protein sequence ID" value="PSS27103.1"/>
    <property type="molecule type" value="Genomic_DNA"/>
</dbReference>
<protein>
    <submittedName>
        <fullName evidence="1">Uncharacterized protein</fullName>
    </submittedName>
</protein>
<sequence>MACSSFLSAFSFSFFCLLSVALFEATITRVVVASHYFYTYSYSCSQKSIILHSFSSLSVISIMNRKIQTTFMASNGQLSATAFCQ</sequence>
<name>A0A2T3BCN8_AMORE</name>
<accession>A0A2T3BCN8</accession>
<dbReference type="GeneID" id="36571241"/>
<evidence type="ECO:0000313" key="1">
    <source>
        <dbReference type="EMBL" id="PSS27103.1"/>
    </source>
</evidence>